<keyword evidence="2" id="KW-0812">Transmembrane</keyword>
<keyword evidence="5" id="KW-1185">Reference proteome</keyword>
<keyword evidence="3" id="KW-0732">Signal</keyword>
<feature type="compositionally biased region" description="Low complexity" evidence="1">
    <location>
        <begin position="122"/>
        <end position="192"/>
    </location>
</feature>
<dbReference type="Proteomes" id="UP000700596">
    <property type="component" value="Unassembled WGS sequence"/>
</dbReference>
<feature type="region of interest" description="Disordered" evidence="1">
    <location>
        <begin position="111"/>
        <end position="198"/>
    </location>
</feature>
<evidence type="ECO:0000256" key="1">
    <source>
        <dbReference type="SAM" id="MobiDB-lite"/>
    </source>
</evidence>
<reference evidence="4" key="1">
    <citation type="journal article" date="2021" name="Nat. Commun.">
        <title>Genetic determinants of endophytism in the Arabidopsis root mycobiome.</title>
        <authorList>
            <person name="Mesny F."/>
            <person name="Miyauchi S."/>
            <person name="Thiergart T."/>
            <person name="Pickel B."/>
            <person name="Atanasova L."/>
            <person name="Karlsson M."/>
            <person name="Huettel B."/>
            <person name="Barry K.W."/>
            <person name="Haridas S."/>
            <person name="Chen C."/>
            <person name="Bauer D."/>
            <person name="Andreopoulos W."/>
            <person name="Pangilinan J."/>
            <person name="LaButti K."/>
            <person name="Riley R."/>
            <person name="Lipzen A."/>
            <person name="Clum A."/>
            <person name="Drula E."/>
            <person name="Henrissat B."/>
            <person name="Kohler A."/>
            <person name="Grigoriev I.V."/>
            <person name="Martin F.M."/>
            <person name="Hacquard S."/>
        </authorList>
    </citation>
    <scope>NUCLEOTIDE SEQUENCE</scope>
    <source>
        <strain evidence="4">MPI-CAGE-CH-0243</strain>
    </source>
</reference>
<feature type="chain" id="PRO_5040138268" description="Extracellular membrane protein CFEM domain-containing protein" evidence="3">
    <location>
        <begin position="20"/>
        <end position="237"/>
    </location>
</feature>
<evidence type="ECO:0000256" key="3">
    <source>
        <dbReference type="SAM" id="SignalP"/>
    </source>
</evidence>
<evidence type="ECO:0000313" key="5">
    <source>
        <dbReference type="Proteomes" id="UP000700596"/>
    </source>
</evidence>
<organism evidence="4 5">
    <name type="scientific">Dendryphion nanum</name>
    <dbReference type="NCBI Taxonomy" id="256645"/>
    <lineage>
        <taxon>Eukaryota</taxon>
        <taxon>Fungi</taxon>
        <taxon>Dikarya</taxon>
        <taxon>Ascomycota</taxon>
        <taxon>Pezizomycotina</taxon>
        <taxon>Dothideomycetes</taxon>
        <taxon>Pleosporomycetidae</taxon>
        <taxon>Pleosporales</taxon>
        <taxon>Torulaceae</taxon>
        <taxon>Dendryphion</taxon>
    </lineage>
</organism>
<dbReference type="EMBL" id="JAGMWT010000004">
    <property type="protein sequence ID" value="KAH7130416.1"/>
    <property type="molecule type" value="Genomic_DNA"/>
</dbReference>
<proteinExistence type="predicted"/>
<gene>
    <name evidence="4" type="ORF">B0J11DRAFT_251580</name>
</gene>
<feature type="signal peptide" evidence="3">
    <location>
        <begin position="1"/>
        <end position="19"/>
    </location>
</feature>
<sequence length="237" mass="24556">MLRTQLLSIVLLFFTAVCAQNPLFIGYTSRCQKCLDDLHAACSKTKNVAECICMLDGNEGALDCANGVCAGDSDDCSRRFKFQWQAYCLKELPQWYGSLVTSLPTALPTCAPPTGSASTSVPASTTRTGSTSSTPTPSRSASSSAASSSSSVEQESSSQQETSTRAPSSRSTTSPASATAATATARAATTSPVPSPTQIPSAANALKQEIKGIGHVIFVLPSVFAIGFAIVAFRGHA</sequence>
<evidence type="ECO:0000256" key="2">
    <source>
        <dbReference type="SAM" id="Phobius"/>
    </source>
</evidence>
<name>A0A9P9E485_9PLEO</name>
<comment type="caution">
    <text evidence="4">The sequence shown here is derived from an EMBL/GenBank/DDBJ whole genome shotgun (WGS) entry which is preliminary data.</text>
</comment>
<evidence type="ECO:0000313" key="4">
    <source>
        <dbReference type="EMBL" id="KAH7130416.1"/>
    </source>
</evidence>
<keyword evidence="2" id="KW-0472">Membrane</keyword>
<keyword evidence="2" id="KW-1133">Transmembrane helix</keyword>
<feature type="transmembrane region" description="Helical" evidence="2">
    <location>
        <begin position="213"/>
        <end position="233"/>
    </location>
</feature>
<evidence type="ECO:0008006" key="6">
    <source>
        <dbReference type="Google" id="ProtNLM"/>
    </source>
</evidence>
<accession>A0A9P9E485</accession>
<protein>
    <recommendedName>
        <fullName evidence="6">Extracellular membrane protein CFEM domain-containing protein</fullName>
    </recommendedName>
</protein>
<dbReference type="AlphaFoldDB" id="A0A9P9E485"/>